<evidence type="ECO:0000256" key="1">
    <source>
        <dbReference type="ARBA" id="ARBA00004123"/>
    </source>
</evidence>
<dbReference type="PANTHER" id="PTHR13471:SF0">
    <property type="entry name" value="NUCLEAR EXOSOME REGULATOR NRDE2"/>
    <property type="match status" value="1"/>
</dbReference>
<dbReference type="Proteomes" id="UP000187455">
    <property type="component" value="Unassembled WGS sequence"/>
</dbReference>
<dbReference type="Pfam" id="PF08424">
    <property type="entry name" value="NRDE-2"/>
    <property type="match status" value="1"/>
</dbReference>
<dbReference type="OrthoDB" id="297219at2759"/>
<sequence length="718" mass="83176">MSKWDSLLERNWHPSLEKCRLDYLQSLFATFSVTQIAESFTQTMLSLESKKQYYPNITYQVQIQVIMRCVSIYLESGYVEFASGLFQSFLEWNFFPVKEQTREIRLHRFRRFWDSSMPKVGDRGAIGWNNSDQDVCKSKTLNEYNISSSFCCELFDAPIETDCWSSKEFQKSFHNVKPFTLISKDDFESSENPKILTTDPFKFVLFDDVRLSLVDINSDDTSIHIISAFFKIFGVNLLASTCSTKLHNSLEKTRESTEKLIENSIYDDDQLLDSYGGVWWNHNQMHFGSLKLPLHSQYLISKPETIENFSDIDLESRLLPKTPHLRLGATNCPILPSFIGFKQNYKKNGENTDSNVVPYVAYWINNNILSNNIQTPFLPFASNALEQLLNSRIKEWASISYLLVESSISHKRGKDASKKVLSSMPESWLLWNIYAQIELFYGFTEKAIKVWNGALKRLALKPVAQQSVAVVIWLSIIMHFISVTNIESAKCKSLLSFQVSITNGCLVIMHYPELWEKISEAKLDLSGLENRISDLNGRMSNKYAKWNSKYDPSEWFSGLVLYSLHVYFFPRSNNSQFDDYDLLGAEQVLTASIKDLEIMTEHDPCDIDLTYDMAQRYKLEELITEQIASLNYYHNYSSGRDVRSYKQQLTYNSKSGNEAKVPLTKLLRVIDEAIRHVPWSKGILSLATRLHESGIQEIKKEELFKIMQEKELRIWDLE</sequence>
<dbReference type="InterPro" id="IPR013633">
    <property type="entry name" value="NRDE-2"/>
</dbReference>
<evidence type="ECO:0000313" key="4">
    <source>
        <dbReference type="EMBL" id="OLY84382.1"/>
    </source>
</evidence>
<evidence type="ECO:0000256" key="3">
    <source>
        <dbReference type="ARBA" id="ARBA00023242"/>
    </source>
</evidence>
<dbReference type="GO" id="GO:0071013">
    <property type="term" value="C:catalytic step 2 spliceosome"/>
    <property type="evidence" value="ECO:0007669"/>
    <property type="project" value="TreeGrafter"/>
</dbReference>
<keyword evidence="3" id="KW-0539">Nucleus</keyword>
<evidence type="ECO:0000256" key="2">
    <source>
        <dbReference type="ARBA" id="ARBA00009265"/>
    </source>
</evidence>
<dbReference type="AlphaFoldDB" id="A0A1R0H578"/>
<gene>
    <name evidence="4" type="ORF">AYI68_g1454</name>
</gene>
<evidence type="ECO:0000313" key="5">
    <source>
        <dbReference type="Proteomes" id="UP000187455"/>
    </source>
</evidence>
<dbReference type="EMBL" id="LSSL01000518">
    <property type="protein sequence ID" value="OLY84382.1"/>
    <property type="molecule type" value="Genomic_DNA"/>
</dbReference>
<protein>
    <submittedName>
        <fullName evidence="4">Protein NRDE2-like protein</fullName>
    </submittedName>
</protein>
<name>A0A1R0H578_9FUNG</name>
<dbReference type="GO" id="GO:0031048">
    <property type="term" value="P:regulatory ncRNA-mediated heterochromatin formation"/>
    <property type="evidence" value="ECO:0007669"/>
    <property type="project" value="TreeGrafter"/>
</dbReference>
<comment type="subcellular location">
    <subcellularLocation>
        <location evidence="1">Nucleus</location>
    </subcellularLocation>
</comment>
<reference evidence="4 5" key="1">
    <citation type="journal article" date="2016" name="Mol. Biol. Evol.">
        <title>Genome-Wide Survey of Gut Fungi (Harpellales) Reveals the First Horizontally Transferred Ubiquitin Gene from a Mosquito Host.</title>
        <authorList>
            <person name="Wang Y."/>
            <person name="White M.M."/>
            <person name="Kvist S."/>
            <person name="Moncalvo J.M."/>
        </authorList>
    </citation>
    <scope>NUCLEOTIDE SEQUENCE [LARGE SCALE GENOMIC DNA]</scope>
    <source>
        <strain evidence="4 5">ALG-7-W6</strain>
    </source>
</reference>
<dbReference type="PANTHER" id="PTHR13471">
    <property type="entry name" value="TETRATRICOPEPTIDE-LIKE HELICAL"/>
    <property type="match status" value="1"/>
</dbReference>
<accession>A0A1R0H578</accession>
<comment type="similarity">
    <text evidence="2">Belongs to the NRDE2 family.</text>
</comment>
<keyword evidence="5" id="KW-1185">Reference proteome</keyword>
<organism evidence="4 5">
    <name type="scientific">Smittium mucronatum</name>
    <dbReference type="NCBI Taxonomy" id="133383"/>
    <lineage>
        <taxon>Eukaryota</taxon>
        <taxon>Fungi</taxon>
        <taxon>Fungi incertae sedis</taxon>
        <taxon>Zoopagomycota</taxon>
        <taxon>Kickxellomycotina</taxon>
        <taxon>Harpellomycetes</taxon>
        <taxon>Harpellales</taxon>
        <taxon>Legeriomycetaceae</taxon>
        <taxon>Smittium</taxon>
    </lineage>
</organism>
<comment type="caution">
    <text evidence="4">The sequence shown here is derived from an EMBL/GenBank/DDBJ whole genome shotgun (WGS) entry which is preliminary data.</text>
</comment>
<dbReference type="STRING" id="133383.A0A1R0H578"/>
<dbReference type="GO" id="GO:1902369">
    <property type="term" value="P:negative regulation of RNA catabolic process"/>
    <property type="evidence" value="ECO:0007669"/>
    <property type="project" value="TreeGrafter"/>
</dbReference>
<proteinExistence type="inferred from homology"/>